<evidence type="ECO:0000313" key="2">
    <source>
        <dbReference type="Proteomes" id="UP001477870"/>
    </source>
</evidence>
<dbReference type="RefSeq" id="WP_342846734.1">
    <property type="nucleotide sequence ID" value="NZ_JBBMQO010000002.1"/>
</dbReference>
<organism evidence="1 2">
    <name type="scientific">Ahrensia kielensis</name>
    <dbReference type="NCBI Taxonomy" id="76980"/>
    <lineage>
        <taxon>Bacteria</taxon>
        <taxon>Pseudomonadati</taxon>
        <taxon>Pseudomonadota</taxon>
        <taxon>Alphaproteobacteria</taxon>
        <taxon>Hyphomicrobiales</taxon>
        <taxon>Ahrensiaceae</taxon>
        <taxon>Ahrensia</taxon>
    </lineage>
</organism>
<reference evidence="1 2" key="1">
    <citation type="submission" date="2024-03" db="EMBL/GenBank/DDBJ databases">
        <title>Community enrichment and isolation of bacterial strains for fucoidan degradation.</title>
        <authorList>
            <person name="Sichert A."/>
        </authorList>
    </citation>
    <scope>NUCLEOTIDE SEQUENCE [LARGE SCALE GENOMIC DNA]</scope>
    <source>
        <strain evidence="1 2">AS62</strain>
    </source>
</reference>
<keyword evidence="2" id="KW-1185">Reference proteome</keyword>
<dbReference type="EMBL" id="JBBMQO010000002">
    <property type="protein sequence ID" value="MEM5500493.1"/>
    <property type="molecule type" value="Genomic_DNA"/>
</dbReference>
<dbReference type="Proteomes" id="UP001477870">
    <property type="component" value="Unassembled WGS sequence"/>
</dbReference>
<evidence type="ECO:0008006" key="3">
    <source>
        <dbReference type="Google" id="ProtNLM"/>
    </source>
</evidence>
<gene>
    <name evidence="1" type="ORF">WNY59_02715</name>
</gene>
<protein>
    <recommendedName>
        <fullName evidence="3">DUF4393 domain-containing protein</fullName>
    </recommendedName>
</protein>
<accession>A0ABU9T411</accession>
<comment type="caution">
    <text evidence="1">The sequence shown here is derived from an EMBL/GenBank/DDBJ whole genome shotgun (WGS) entry which is preliminary data.</text>
</comment>
<sequence length="223" mass="24422">MKELLPRPTKNAQKVVDLVGVIASSVPIASSLKELWSIKLKRDFERAQEILIEQISSQGIEVLSDESLEFFVPASYKFFDQVRLGEYEHNLEILAGLITRNIGSSDSLSKKNILRYASALSGLSSYEIDTLSLVSSTASEKKGNTSDTRNISVGAGDLIADREYSLEEKIKRDSALSMLASRGLLRPTMSAVLGGGSMDYLLTDLAIEIVCQAKSKRPSSSER</sequence>
<proteinExistence type="predicted"/>
<name>A0ABU9T411_9HYPH</name>
<evidence type="ECO:0000313" key="1">
    <source>
        <dbReference type="EMBL" id="MEM5500493.1"/>
    </source>
</evidence>